<evidence type="ECO:0000256" key="5">
    <source>
        <dbReference type="SAM" id="SignalP"/>
    </source>
</evidence>
<dbReference type="InParanoid" id="A0A507BGP5"/>
<dbReference type="InterPro" id="IPR032382">
    <property type="entry name" value="AltA1"/>
</dbReference>
<comment type="caution">
    <text evidence="7">The sequence shown here is derived from an EMBL/GenBank/DDBJ whole genome shotgun (WGS) entry which is preliminary data.</text>
</comment>
<comment type="subcellular location">
    <subcellularLocation>
        <location evidence="1">Secreted</location>
    </subcellularLocation>
</comment>
<organism evidence="7 8">
    <name type="scientific">Thyridium curvatum</name>
    <dbReference type="NCBI Taxonomy" id="1093900"/>
    <lineage>
        <taxon>Eukaryota</taxon>
        <taxon>Fungi</taxon>
        <taxon>Dikarya</taxon>
        <taxon>Ascomycota</taxon>
        <taxon>Pezizomycotina</taxon>
        <taxon>Sordariomycetes</taxon>
        <taxon>Sordariomycetidae</taxon>
        <taxon>Thyridiales</taxon>
        <taxon>Thyridiaceae</taxon>
        <taxon>Thyridium</taxon>
    </lineage>
</organism>
<keyword evidence="2" id="KW-0964">Secreted</keyword>
<reference evidence="7 8" key="1">
    <citation type="submission" date="2019-06" db="EMBL/GenBank/DDBJ databases">
        <title>Draft genome sequence of the filamentous fungus Phialemoniopsis curvata isolated from diesel fuel.</title>
        <authorList>
            <person name="Varaljay V.A."/>
            <person name="Lyon W.J."/>
            <person name="Crouch A.L."/>
            <person name="Drake C.E."/>
            <person name="Hollomon J.M."/>
            <person name="Nadeau L.J."/>
            <person name="Nunn H.S."/>
            <person name="Stevenson B.S."/>
            <person name="Bojanowski C.L."/>
            <person name="Crookes-Goodson W.J."/>
        </authorList>
    </citation>
    <scope>NUCLEOTIDE SEQUENCE [LARGE SCALE GENOMIC DNA]</scope>
    <source>
        <strain evidence="7 8">D216</strain>
    </source>
</reference>
<sequence>MRQPPSSLKSTVTLLALLSPLAGPAAAAPLMETGTEAGVPSGPGGGGDLSRLSDSSCTSLQKCGCTSVAMSTPNWTVTELLYSARYPHAQGQGGSPYAFITFNVTNPAVGRSSHCAASSMKAEDFFYGEQWYPCDYDEAGSGEKAPARALFRYDRPSGKLDINQTWVCDDQGYPANFRVSGGTTMSLQCNDTAKETVPGRRQTADEAAEEAEFRRVISCDEVAVNVPWADVEAWA</sequence>
<evidence type="ECO:0000256" key="3">
    <source>
        <dbReference type="ARBA" id="ARBA00022729"/>
    </source>
</evidence>
<keyword evidence="8" id="KW-1185">Reference proteome</keyword>
<evidence type="ECO:0000313" key="8">
    <source>
        <dbReference type="Proteomes" id="UP000319257"/>
    </source>
</evidence>
<dbReference type="Pfam" id="PF16541">
    <property type="entry name" value="AltA1"/>
    <property type="match status" value="1"/>
</dbReference>
<evidence type="ECO:0000313" key="7">
    <source>
        <dbReference type="EMBL" id="TPX16161.1"/>
    </source>
</evidence>
<accession>A0A507BGP5</accession>
<name>A0A507BGP5_9PEZI</name>
<evidence type="ECO:0000256" key="2">
    <source>
        <dbReference type="ARBA" id="ARBA00022525"/>
    </source>
</evidence>
<keyword evidence="4" id="KW-1015">Disulfide bond</keyword>
<evidence type="ECO:0000256" key="4">
    <source>
        <dbReference type="ARBA" id="ARBA00023157"/>
    </source>
</evidence>
<dbReference type="GO" id="GO:0005576">
    <property type="term" value="C:extracellular region"/>
    <property type="evidence" value="ECO:0007669"/>
    <property type="project" value="UniProtKB-SubCell"/>
</dbReference>
<dbReference type="RefSeq" id="XP_030997872.1">
    <property type="nucleotide sequence ID" value="XM_031138535.1"/>
</dbReference>
<evidence type="ECO:0000259" key="6">
    <source>
        <dbReference type="Pfam" id="PF16541"/>
    </source>
</evidence>
<evidence type="ECO:0000256" key="1">
    <source>
        <dbReference type="ARBA" id="ARBA00004613"/>
    </source>
</evidence>
<dbReference type="GeneID" id="41971603"/>
<feature type="chain" id="PRO_5021368562" description="AA1-like domain-containing protein" evidence="5">
    <location>
        <begin position="28"/>
        <end position="235"/>
    </location>
</feature>
<gene>
    <name evidence="7" type="ORF">E0L32_004156</name>
</gene>
<feature type="signal peptide" evidence="5">
    <location>
        <begin position="1"/>
        <end position="27"/>
    </location>
</feature>
<dbReference type="Proteomes" id="UP000319257">
    <property type="component" value="Unassembled WGS sequence"/>
</dbReference>
<dbReference type="OrthoDB" id="3539798at2759"/>
<dbReference type="AlphaFoldDB" id="A0A507BGP5"/>
<feature type="domain" description="AA1-like" evidence="6">
    <location>
        <begin position="95"/>
        <end position="193"/>
    </location>
</feature>
<proteinExistence type="predicted"/>
<dbReference type="EMBL" id="SKBQ01000019">
    <property type="protein sequence ID" value="TPX16161.1"/>
    <property type="molecule type" value="Genomic_DNA"/>
</dbReference>
<keyword evidence="3 5" id="KW-0732">Signal</keyword>
<protein>
    <recommendedName>
        <fullName evidence="6">AA1-like domain-containing protein</fullName>
    </recommendedName>
</protein>